<reference evidence="3 4" key="1">
    <citation type="submission" date="2019-11" db="EMBL/GenBank/DDBJ databases">
        <title>P. haliotis isolates from Z. marina roots.</title>
        <authorList>
            <person name="Cohen M."/>
            <person name="Jospin G."/>
            <person name="Eisen J.A."/>
            <person name="Coil D.A."/>
        </authorList>
    </citation>
    <scope>NUCLEOTIDE SEQUENCE [LARGE SCALE GENOMIC DNA]</scope>
    <source>
        <strain evidence="3 4">UCD-MCMsp1aY</strain>
    </source>
</reference>
<protein>
    <submittedName>
        <fullName evidence="3">DUF1043 family protein</fullName>
    </submittedName>
</protein>
<evidence type="ECO:0000256" key="1">
    <source>
        <dbReference type="SAM" id="MobiDB-lite"/>
    </source>
</evidence>
<feature type="region of interest" description="Disordered" evidence="1">
    <location>
        <begin position="126"/>
        <end position="145"/>
    </location>
</feature>
<dbReference type="RefSeq" id="WP_155695776.1">
    <property type="nucleotide sequence ID" value="NZ_BAAAFQ010000004.1"/>
</dbReference>
<keyword evidence="2" id="KW-1133">Transmembrane helix</keyword>
<proteinExistence type="predicted"/>
<dbReference type="InterPro" id="IPR009386">
    <property type="entry name" value="ZapG-like"/>
</dbReference>
<feature type="transmembrane region" description="Helical" evidence="2">
    <location>
        <begin position="6"/>
        <end position="23"/>
    </location>
</feature>
<dbReference type="AlphaFoldDB" id="A0A6N8FCZ9"/>
<dbReference type="Proteomes" id="UP000439994">
    <property type="component" value="Unassembled WGS sequence"/>
</dbReference>
<sequence length="145" mass="16271">MEIINGFIFFLVGVLAGIAFMIIRSKFSPGSNEVKTQLELYKQDNAQLKQEWQDQLVTYKTISSQLNELSTQIDQQVGDANQILHKAPANNAFPFFSNEATEFLKTTTPEKREKVNLSDQPLDYSNAGSGVFKGVTPENTVEKNH</sequence>
<keyword evidence="2" id="KW-0472">Membrane</keyword>
<evidence type="ECO:0000313" key="3">
    <source>
        <dbReference type="EMBL" id="MUH72612.1"/>
    </source>
</evidence>
<accession>A0A6N8FCZ9</accession>
<dbReference type="Pfam" id="PF06295">
    <property type="entry name" value="ZapG-like"/>
    <property type="match status" value="1"/>
</dbReference>
<organism evidence="3 4">
    <name type="scientific">Psychrosphaera haliotis</name>
    <dbReference type="NCBI Taxonomy" id="555083"/>
    <lineage>
        <taxon>Bacteria</taxon>
        <taxon>Pseudomonadati</taxon>
        <taxon>Pseudomonadota</taxon>
        <taxon>Gammaproteobacteria</taxon>
        <taxon>Alteromonadales</taxon>
        <taxon>Pseudoalteromonadaceae</taxon>
        <taxon>Psychrosphaera</taxon>
    </lineage>
</organism>
<comment type="caution">
    <text evidence="3">The sequence shown here is derived from an EMBL/GenBank/DDBJ whole genome shotgun (WGS) entry which is preliminary data.</text>
</comment>
<dbReference type="OrthoDB" id="6385810at2"/>
<name>A0A6N8FCZ9_9GAMM</name>
<keyword evidence="4" id="KW-1185">Reference proteome</keyword>
<dbReference type="EMBL" id="WOCD01000003">
    <property type="protein sequence ID" value="MUH72612.1"/>
    <property type="molecule type" value="Genomic_DNA"/>
</dbReference>
<evidence type="ECO:0000256" key="2">
    <source>
        <dbReference type="SAM" id="Phobius"/>
    </source>
</evidence>
<keyword evidence="2" id="KW-0812">Transmembrane</keyword>
<gene>
    <name evidence="3" type="ORF">GNP35_08970</name>
</gene>
<evidence type="ECO:0000313" key="4">
    <source>
        <dbReference type="Proteomes" id="UP000439994"/>
    </source>
</evidence>